<reference evidence="5" key="1">
    <citation type="submission" date="2025-08" db="UniProtKB">
        <authorList>
            <consortium name="RefSeq"/>
        </authorList>
    </citation>
    <scope>IDENTIFICATION</scope>
</reference>
<dbReference type="RefSeq" id="XP_010911315.1">
    <property type="nucleotide sequence ID" value="XM_010913013.3"/>
</dbReference>
<keyword evidence="4" id="KW-1185">Reference proteome</keyword>
<dbReference type="Pfam" id="PF05641">
    <property type="entry name" value="Agenet"/>
    <property type="match status" value="1"/>
</dbReference>
<organism evidence="4 5">
    <name type="scientific">Elaeis guineensis var. tenera</name>
    <name type="common">Oil palm</name>
    <dbReference type="NCBI Taxonomy" id="51953"/>
    <lineage>
        <taxon>Eukaryota</taxon>
        <taxon>Viridiplantae</taxon>
        <taxon>Streptophyta</taxon>
        <taxon>Embryophyta</taxon>
        <taxon>Tracheophyta</taxon>
        <taxon>Spermatophyta</taxon>
        <taxon>Magnoliopsida</taxon>
        <taxon>Liliopsida</taxon>
        <taxon>Arecaceae</taxon>
        <taxon>Arecoideae</taxon>
        <taxon>Cocoseae</taxon>
        <taxon>Elaeidinae</taxon>
        <taxon>Elaeis</taxon>
    </lineage>
</organism>
<keyword evidence="2" id="KW-0539">Nucleus</keyword>
<evidence type="ECO:0000313" key="4">
    <source>
        <dbReference type="Proteomes" id="UP000504607"/>
    </source>
</evidence>
<dbReference type="InterPro" id="IPR014002">
    <property type="entry name" value="Agenet_dom_plant"/>
</dbReference>
<dbReference type="SUPFAM" id="SSF158639">
    <property type="entry name" value="ENT-like"/>
    <property type="match status" value="1"/>
</dbReference>
<dbReference type="InterPro" id="IPR005491">
    <property type="entry name" value="ENT_dom"/>
</dbReference>
<feature type="domain" description="ENT" evidence="3">
    <location>
        <begin position="264"/>
        <end position="335"/>
    </location>
</feature>
<protein>
    <submittedName>
        <fullName evidence="5">Uncharacterized protein LOC105037337</fullName>
    </submittedName>
</protein>
<comment type="subcellular location">
    <subcellularLocation>
        <location evidence="1">Nucleus</location>
    </subcellularLocation>
</comment>
<accession>A0A6I9QKR4</accession>
<dbReference type="OrthoDB" id="663550at2759"/>
<evidence type="ECO:0000313" key="5">
    <source>
        <dbReference type="RefSeq" id="XP_010911315.1"/>
    </source>
</evidence>
<dbReference type="PROSITE" id="PS51138">
    <property type="entry name" value="ENT"/>
    <property type="match status" value="1"/>
</dbReference>
<sequence>MAVMRLKKGTKVEIWSKCGSWRPAEIISGNGHTYSVKYDSHQRAMATVTERVPRKVIRPLPPSVDCMMYWSPGDIVEALENHSWKLVQVLSAAAGDCYFVKILGSSKHIIAHKSEIRVRQAWKDNHWVIIQEDAARFQDGIRSVEEEEVNSPVSQPSQEVKNHQVIRQVPHKDHSGFEKGQRKRQRICSSPVKLLTHGSLNHTELNDAQSVSSSVGSCSPCAGPYRPYCNPIACPTQDMDSLLNNADAYRHAIRKSYSAKKDEQKGKFHPLELHAYRLTSMMNTWKQSRALTWKQEAHLTNLRLRLHISNDEHQSELKRLASTQSDRERVMPKLL</sequence>
<evidence type="ECO:0000259" key="3">
    <source>
        <dbReference type="PROSITE" id="PS51138"/>
    </source>
</evidence>
<dbReference type="InterPro" id="IPR008395">
    <property type="entry name" value="Agenet-like_dom"/>
</dbReference>
<dbReference type="Gene3D" id="1.10.1240.40">
    <property type="entry name" value="ENT domain"/>
    <property type="match status" value="1"/>
</dbReference>
<dbReference type="FunCoup" id="A0A6I9QKR4">
    <property type="interactions" value="432"/>
</dbReference>
<evidence type="ECO:0000256" key="1">
    <source>
        <dbReference type="ARBA" id="ARBA00004123"/>
    </source>
</evidence>
<dbReference type="PANTHER" id="PTHR31917:SF5">
    <property type="entry name" value="OS02G0204500 PROTEIN"/>
    <property type="match status" value="1"/>
</dbReference>
<dbReference type="SMART" id="SM00743">
    <property type="entry name" value="Agenet"/>
    <property type="match status" value="2"/>
</dbReference>
<evidence type="ECO:0000256" key="2">
    <source>
        <dbReference type="ARBA" id="ARBA00023242"/>
    </source>
</evidence>
<dbReference type="SMART" id="SM01191">
    <property type="entry name" value="ENT"/>
    <property type="match status" value="1"/>
</dbReference>
<dbReference type="PANTHER" id="PTHR31917">
    <property type="entry name" value="AGENET DOMAIN-CONTAINING PROTEIN-RELATED"/>
    <property type="match status" value="1"/>
</dbReference>
<dbReference type="GO" id="GO:0005634">
    <property type="term" value="C:nucleus"/>
    <property type="evidence" value="ECO:0007669"/>
    <property type="project" value="UniProtKB-SubCell"/>
</dbReference>
<proteinExistence type="predicted"/>
<dbReference type="InParanoid" id="A0A6I9QKR4"/>
<dbReference type="Proteomes" id="UP000504607">
    <property type="component" value="Unplaced"/>
</dbReference>
<gene>
    <name evidence="5" type="primary">LOC105037337</name>
</gene>
<dbReference type="AlphaFoldDB" id="A0A6I9QKR4"/>
<name>A0A6I9QKR4_ELAGV</name>
<dbReference type="InterPro" id="IPR036142">
    <property type="entry name" value="ENT_dom-like_sf"/>
</dbReference>